<dbReference type="RefSeq" id="WP_148638207.1">
    <property type="nucleotide sequence ID" value="NZ_VSLA01000026.1"/>
</dbReference>
<keyword evidence="2" id="KW-0378">Hydrolase</keyword>
<dbReference type="Proteomes" id="UP000322619">
    <property type="component" value="Unassembled WGS sequence"/>
</dbReference>
<dbReference type="GO" id="GO:0016798">
    <property type="term" value="F:hydrolase activity, acting on glycosyl bonds"/>
    <property type="evidence" value="ECO:0007669"/>
    <property type="project" value="UniProtKB-KW"/>
</dbReference>
<evidence type="ECO:0000313" key="3">
    <source>
        <dbReference type="Proteomes" id="UP000322619"/>
    </source>
</evidence>
<accession>A0A5D0WJC8</accession>
<sequence length="295" mass="32095">MIKFFSKPYRWAGIFSLLLVGLFTFVLMDTFVLQKSMVIVASETSAETSTAAETEPVITATSYSDENIQISIETILKYDSTIYVADIQVSDAAYLKTAFANNTYGRNVKAKTSDIAAAQNAIFAINGDYYGFRDDGYVLRNGIIYRDSASENEALVIDQNGNFSIVDESDVSMASLSENWQVLSFGPALVENGDIMVDSSSEVGQAKESNPRTAIGQISAGHYLVIVSDGRTDESEGLSLLQLAQEFKERGCTIAYNLDGGGSSTMVFNGEVVNNPTDGRSIAEREVSDIVYFGY</sequence>
<comment type="caution">
    <text evidence="2">The sequence shown here is derived from an EMBL/GenBank/DDBJ whole genome shotgun (WGS) entry which is preliminary data.</text>
</comment>
<proteinExistence type="predicted"/>
<dbReference type="PANTHER" id="PTHR40446:SF2">
    <property type="entry name" value="N-ACETYLGLUCOSAMINE-1-PHOSPHODIESTER ALPHA-N-ACETYLGLUCOSAMINIDASE"/>
    <property type="match status" value="1"/>
</dbReference>
<dbReference type="PANTHER" id="PTHR40446">
    <property type="entry name" value="N-ACETYLGLUCOSAMINE-1-PHOSPHODIESTER ALPHA-N-ACETYLGLUCOSAMINIDASE"/>
    <property type="match status" value="1"/>
</dbReference>
<dbReference type="Pfam" id="PF09992">
    <property type="entry name" value="NAGPA"/>
    <property type="match status" value="1"/>
</dbReference>
<protein>
    <submittedName>
        <fullName evidence="2">Phosphodiester glycosidase family protein</fullName>
    </submittedName>
</protein>
<keyword evidence="2" id="KW-0326">Glycosidase</keyword>
<feature type="domain" description="Phosphodiester glycosidase" evidence="1">
    <location>
        <begin position="120"/>
        <end position="293"/>
    </location>
</feature>
<evidence type="ECO:0000259" key="1">
    <source>
        <dbReference type="Pfam" id="PF09992"/>
    </source>
</evidence>
<gene>
    <name evidence="2" type="ORF">FXB42_13425</name>
</gene>
<organism evidence="2 3">
    <name type="scientific">Acetobacterium wieringae</name>
    <dbReference type="NCBI Taxonomy" id="52694"/>
    <lineage>
        <taxon>Bacteria</taxon>
        <taxon>Bacillati</taxon>
        <taxon>Bacillota</taxon>
        <taxon>Clostridia</taxon>
        <taxon>Eubacteriales</taxon>
        <taxon>Eubacteriaceae</taxon>
        <taxon>Acetobacterium</taxon>
    </lineage>
</organism>
<dbReference type="EMBL" id="VSLA01000026">
    <property type="protein sequence ID" value="TYC84317.1"/>
    <property type="molecule type" value="Genomic_DNA"/>
</dbReference>
<name>A0A5D0WJC8_9FIRM</name>
<dbReference type="AlphaFoldDB" id="A0A5D0WJC8"/>
<dbReference type="InterPro" id="IPR018711">
    <property type="entry name" value="NAGPA"/>
</dbReference>
<reference evidence="2 3" key="1">
    <citation type="submission" date="2019-08" db="EMBL/GenBank/DDBJ databases">
        <title>Isolation and enrichment of carboxydotrophic bacteria from anaerobic sludge for the production of bio-based chemicals from syngas.</title>
        <authorList>
            <person name="Antares A.L."/>
            <person name="Moreira J."/>
            <person name="Diender M."/>
            <person name="Parshina S.N."/>
            <person name="Stams A.J.M."/>
            <person name="Alves M."/>
            <person name="Alves J.I."/>
            <person name="Sousa D.Z."/>
        </authorList>
    </citation>
    <scope>NUCLEOTIDE SEQUENCE [LARGE SCALE GENOMIC DNA]</scope>
    <source>
        <strain evidence="2 3">JM</strain>
    </source>
</reference>
<evidence type="ECO:0000313" key="2">
    <source>
        <dbReference type="EMBL" id="TYC84317.1"/>
    </source>
</evidence>